<organism evidence="6 7">
    <name type="scientific">Apostasia shenzhenica</name>
    <dbReference type="NCBI Taxonomy" id="1088818"/>
    <lineage>
        <taxon>Eukaryota</taxon>
        <taxon>Viridiplantae</taxon>
        <taxon>Streptophyta</taxon>
        <taxon>Embryophyta</taxon>
        <taxon>Tracheophyta</taxon>
        <taxon>Spermatophyta</taxon>
        <taxon>Magnoliopsida</taxon>
        <taxon>Liliopsida</taxon>
        <taxon>Asparagales</taxon>
        <taxon>Orchidaceae</taxon>
        <taxon>Apostasioideae</taxon>
        <taxon>Apostasia</taxon>
    </lineage>
</organism>
<dbReference type="InterPro" id="IPR040858">
    <property type="entry name" value="Raf1_C"/>
</dbReference>
<dbReference type="InterPro" id="IPR041358">
    <property type="entry name" value="Raf1_N"/>
</dbReference>
<dbReference type="Pfam" id="PF18579">
    <property type="entry name" value="Raf1_HTH"/>
    <property type="match status" value="1"/>
</dbReference>
<evidence type="ECO:0000259" key="4">
    <source>
        <dbReference type="Pfam" id="PF18578"/>
    </source>
</evidence>
<keyword evidence="1" id="KW-0143">Chaperone</keyword>
<evidence type="ECO:0008006" key="8">
    <source>
        <dbReference type="Google" id="ProtNLM"/>
    </source>
</evidence>
<feature type="region of interest" description="Disordered" evidence="2">
    <location>
        <begin position="271"/>
        <end position="291"/>
    </location>
</feature>
<dbReference type="InterPro" id="IPR040781">
    <property type="entry name" value="Raf1_HTH"/>
</dbReference>
<gene>
    <name evidence="6" type="ORF">AXF42_Ash007127</name>
</gene>
<keyword evidence="7" id="KW-1185">Reference proteome</keyword>
<dbReference type="OrthoDB" id="2017169at2759"/>
<evidence type="ECO:0000259" key="3">
    <source>
        <dbReference type="Pfam" id="PF18087"/>
    </source>
</evidence>
<protein>
    <recommendedName>
        <fullName evidence="8">Rubisco accumulation factor 1, chloroplastic</fullName>
    </recommendedName>
</protein>
<dbReference type="Pfam" id="PF18578">
    <property type="entry name" value="Raf1_N"/>
    <property type="match status" value="1"/>
</dbReference>
<dbReference type="GO" id="GO:0009507">
    <property type="term" value="C:chloroplast"/>
    <property type="evidence" value="ECO:0007669"/>
    <property type="project" value="TreeGrafter"/>
</dbReference>
<evidence type="ECO:0000259" key="5">
    <source>
        <dbReference type="Pfam" id="PF18579"/>
    </source>
</evidence>
<dbReference type="AlphaFoldDB" id="A0A2I0BF65"/>
<dbReference type="Pfam" id="PF18087">
    <property type="entry name" value="RuBisCo_chap_C"/>
    <property type="match status" value="1"/>
</dbReference>
<feature type="domain" description="Rubisco accumulation factor 1 helix turn helix" evidence="5">
    <location>
        <begin position="99"/>
        <end position="156"/>
    </location>
</feature>
<reference evidence="6 7" key="1">
    <citation type="journal article" date="2017" name="Nature">
        <title>The Apostasia genome and the evolution of orchids.</title>
        <authorList>
            <person name="Zhang G.Q."/>
            <person name="Liu K.W."/>
            <person name="Li Z."/>
            <person name="Lohaus R."/>
            <person name="Hsiao Y.Y."/>
            <person name="Niu S.C."/>
            <person name="Wang J.Y."/>
            <person name="Lin Y.C."/>
            <person name="Xu Q."/>
            <person name="Chen L.J."/>
            <person name="Yoshida K."/>
            <person name="Fujiwara S."/>
            <person name="Wang Z.W."/>
            <person name="Zhang Y.Q."/>
            <person name="Mitsuda N."/>
            <person name="Wang M."/>
            <person name="Liu G.H."/>
            <person name="Pecoraro L."/>
            <person name="Huang H.X."/>
            <person name="Xiao X.J."/>
            <person name="Lin M."/>
            <person name="Wu X.Y."/>
            <person name="Wu W.L."/>
            <person name="Chen Y.Y."/>
            <person name="Chang S.B."/>
            <person name="Sakamoto S."/>
            <person name="Ohme-Takagi M."/>
            <person name="Yagi M."/>
            <person name="Zeng S.J."/>
            <person name="Shen C.Y."/>
            <person name="Yeh C.M."/>
            <person name="Luo Y.B."/>
            <person name="Tsai W.C."/>
            <person name="Van de Peer Y."/>
            <person name="Liu Z.J."/>
        </authorList>
    </citation>
    <scope>NUCLEOTIDE SEQUENCE [LARGE SCALE GENOMIC DNA]</scope>
    <source>
        <strain evidence="7">cv. Shenzhen</strain>
        <tissue evidence="6">Stem</tissue>
    </source>
</reference>
<accession>A0A2I0BF65</accession>
<proteinExistence type="predicted"/>
<evidence type="ECO:0000313" key="7">
    <source>
        <dbReference type="Proteomes" id="UP000236161"/>
    </source>
</evidence>
<feature type="domain" description="Rubisco accumulation factor 1 C-terminal" evidence="3">
    <location>
        <begin position="299"/>
        <end position="456"/>
    </location>
</feature>
<dbReference type="EMBL" id="KZ451886">
    <property type="protein sequence ID" value="PKA66429.1"/>
    <property type="molecule type" value="Genomic_DNA"/>
</dbReference>
<sequence length="469" mass="52143">MVLHNHKRPIYPSLPPMATAFLSSPKLPYDRFSGALPVPPVPSTHYRWRRRCLHPSPIKVASQPRIPSTPLAAPPGEFYQPFRPPPSPLPAKYRSLGLAERLDILRGRLGLWHEYGPLISSLSRDGFTPPTIEEITGISGVEQNSLSVAVQVRDSLLFSSFDPDLLAFFDAASGADLLYELRFLNASQRTAAARHVVEHQFDANEAQELARAIKDFPRRRGDDGWECFSADSPGDCLAYTDFRLSREWLAEADRLAVLEKAMEEVETEEARRRIKEEMDEGRKGGKEGEEMEKAARVSVPVVRLRYGEVAEATSVVLLPACRSTDGEEGMGAAPAWCKGEGEMGVVTADKEWRRWVVLPAWGPVAAVGKRGAGVVVEFGDGRLLPWRRERWGKDEAVLVVVDRMRVNVGREEEGYFLVGGGGEEGKELAVERGRKLLEMGKTQAIGALVLVVRPPKEEEDNQLADEDWD</sequence>
<dbReference type="PANTHER" id="PTHR35299:SF3">
    <property type="entry name" value="RUBISCO ACCUMULATION FACTOR 1.2, CHLOROPLASTIC"/>
    <property type="match status" value="1"/>
</dbReference>
<dbReference type="GO" id="GO:0110102">
    <property type="term" value="P:ribulose bisphosphate carboxylase complex assembly"/>
    <property type="evidence" value="ECO:0007669"/>
    <property type="project" value="UniProtKB-ARBA"/>
</dbReference>
<evidence type="ECO:0000256" key="2">
    <source>
        <dbReference type="SAM" id="MobiDB-lite"/>
    </source>
</evidence>
<evidence type="ECO:0000256" key="1">
    <source>
        <dbReference type="ARBA" id="ARBA00023186"/>
    </source>
</evidence>
<evidence type="ECO:0000313" key="6">
    <source>
        <dbReference type="EMBL" id="PKA66429.1"/>
    </source>
</evidence>
<dbReference type="STRING" id="1088818.A0A2I0BF65"/>
<dbReference type="InterPro" id="IPR037494">
    <property type="entry name" value="RAF1"/>
</dbReference>
<feature type="domain" description="Rubisco accumulation factor 1 alpha-helical" evidence="4">
    <location>
        <begin position="173"/>
        <end position="278"/>
    </location>
</feature>
<name>A0A2I0BF65_9ASPA</name>
<dbReference type="Proteomes" id="UP000236161">
    <property type="component" value="Unassembled WGS sequence"/>
</dbReference>
<dbReference type="PANTHER" id="PTHR35299">
    <property type="entry name" value="RUBISCO ACCUMULATION FACTOR 1"/>
    <property type="match status" value="1"/>
</dbReference>